<dbReference type="InterPro" id="IPR014942">
    <property type="entry name" value="AbiEii"/>
</dbReference>
<reference evidence="1 2" key="1">
    <citation type="submission" date="2020-04" db="EMBL/GenBank/DDBJ databases">
        <title>MicrobeNet Type strains.</title>
        <authorList>
            <person name="Nicholson A.C."/>
        </authorList>
    </citation>
    <scope>NUCLEOTIDE SEQUENCE [LARGE SCALE GENOMIC DNA]</scope>
    <source>
        <strain evidence="1 2">JCM 3332</strain>
    </source>
</reference>
<accession>A0A846YPE8</accession>
<comment type="caution">
    <text evidence="1">The sequence shown here is derived from an EMBL/GenBank/DDBJ whole genome shotgun (WGS) entry which is preliminary data.</text>
</comment>
<dbReference type="GO" id="GO:0016740">
    <property type="term" value="F:transferase activity"/>
    <property type="evidence" value="ECO:0007669"/>
    <property type="project" value="UniProtKB-KW"/>
</dbReference>
<dbReference type="EMBL" id="JAAXOT010000015">
    <property type="protein sequence ID" value="NKY59404.1"/>
    <property type="molecule type" value="Genomic_DNA"/>
</dbReference>
<keyword evidence="2" id="KW-1185">Reference proteome</keyword>
<dbReference type="RefSeq" id="WP_062978882.1">
    <property type="nucleotide sequence ID" value="NZ_JAAXOT010000015.1"/>
</dbReference>
<sequence>MRSYLRAHPDELAALVSRASESLALDQTFLEKDFWAMEVLRACTAEVQVGEAGPLTVIFKGGTSLSRCFDLIKRFSEDVDLLVQFPEASGNGAREKALKQVIANVGEHLALEEGQVQQFNSTRGVKRHARYTYPARATASASAAAALSEGALLEMGSRGGTFPTEKHLIRSTIADYAVNELGDTEATWQEFQPFTVAVLAPERTMLEKLSALHDGAARAPDLTALDALRRGARHLYDIHCLLNDQGIRAALSEHGPAGVTQLCADIDAHSEAAGWSWTARPDTGYGHSPLLSNHPGSEALSEGYTAAMKLVYGPKPSMEDCLGTIRSNADLL</sequence>
<proteinExistence type="predicted"/>
<keyword evidence="1" id="KW-0808">Transferase</keyword>
<organism evidence="1 2">
    <name type="scientific">Nocardia flavorosea</name>
    <dbReference type="NCBI Taxonomy" id="53429"/>
    <lineage>
        <taxon>Bacteria</taxon>
        <taxon>Bacillati</taxon>
        <taxon>Actinomycetota</taxon>
        <taxon>Actinomycetes</taxon>
        <taxon>Mycobacteriales</taxon>
        <taxon>Nocardiaceae</taxon>
        <taxon>Nocardia</taxon>
    </lineage>
</organism>
<dbReference type="Pfam" id="PF08843">
    <property type="entry name" value="AbiEii"/>
    <property type="match status" value="1"/>
</dbReference>
<evidence type="ECO:0000313" key="1">
    <source>
        <dbReference type="EMBL" id="NKY59404.1"/>
    </source>
</evidence>
<dbReference type="Proteomes" id="UP000570678">
    <property type="component" value="Unassembled WGS sequence"/>
</dbReference>
<dbReference type="AlphaFoldDB" id="A0A846YPE8"/>
<gene>
    <name evidence="1" type="ORF">HGA15_25260</name>
</gene>
<protein>
    <submittedName>
        <fullName evidence="1">Nucleotidyl transferase AbiEii/AbiGii toxin family protein</fullName>
    </submittedName>
</protein>
<name>A0A846YPE8_9NOCA</name>
<dbReference type="Gene3D" id="3.10.450.620">
    <property type="entry name" value="JHP933, nucleotidyltransferase-like core domain"/>
    <property type="match status" value="1"/>
</dbReference>
<evidence type="ECO:0000313" key="2">
    <source>
        <dbReference type="Proteomes" id="UP000570678"/>
    </source>
</evidence>